<sequence>MLSFTLAGGAAAQSSLGGAALPPPVPAQRAAPPPTPPAAPRAATPPATAPATTPRAAAPPRPGTARQAAPADTPASRRRDRPATPPRQAPAAARPPRPEAEVKRPRTAAAAAAAAAATAAAAAQAAAPAAPPPEPTPPQIGSVTGLQLPRFVTLRSDEVNMRAGPGTRFRIEWTYQRRDLPVEIVREYDLWRRIRDHEGTEGWVHSSTLAGRRTAMIRDGERRLRRRPEDGAATVARLEPGVIGRIRACPPGPWCEIRVADHTGFIRRDEVWGVLPDEVLP</sequence>
<proteinExistence type="predicted"/>
<comment type="caution">
    <text evidence="2">The sequence shown here is derived from an EMBL/GenBank/DDBJ whole genome shotgun (WGS) entry which is preliminary data.</text>
</comment>
<feature type="region of interest" description="Disordered" evidence="1">
    <location>
        <begin position="1"/>
        <end position="113"/>
    </location>
</feature>
<feature type="compositionally biased region" description="Low complexity" evidence="1">
    <location>
        <begin position="63"/>
        <end position="74"/>
    </location>
</feature>
<keyword evidence="3" id="KW-1185">Reference proteome</keyword>
<name>A0A2W7IMJ2_9PROT</name>
<evidence type="ECO:0000256" key="1">
    <source>
        <dbReference type="SAM" id="MobiDB-lite"/>
    </source>
</evidence>
<reference evidence="2 3" key="1">
    <citation type="submission" date="2018-06" db="EMBL/GenBank/DDBJ databases">
        <title>Genomic Encyclopedia of Archaeal and Bacterial Type Strains, Phase II (KMG-II): from individual species to whole genera.</title>
        <authorList>
            <person name="Goeker M."/>
        </authorList>
    </citation>
    <scope>NUCLEOTIDE SEQUENCE [LARGE SCALE GENOMIC DNA]</scope>
    <source>
        <strain evidence="2 3">DSM 24525</strain>
    </source>
</reference>
<dbReference type="AlphaFoldDB" id="A0A2W7IMJ2"/>
<gene>
    <name evidence="2" type="ORF">C8P66_10793</name>
</gene>
<dbReference type="InterPro" id="IPR010466">
    <property type="entry name" value="DUF1058"/>
</dbReference>
<dbReference type="Proteomes" id="UP000249688">
    <property type="component" value="Unassembled WGS sequence"/>
</dbReference>
<feature type="compositionally biased region" description="Pro residues" evidence="1">
    <location>
        <begin position="21"/>
        <end position="39"/>
    </location>
</feature>
<accession>A0A2W7IMJ2</accession>
<evidence type="ECO:0000313" key="3">
    <source>
        <dbReference type="Proteomes" id="UP000249688"/>
    </source>
</evidence>
<feature type="region of interest" description="Disordered" evidence="1">
    <location>
        <begin position="124"/>
        <end position="143"/>
    </location>
</feature>
<feature type="compositionally biased region" description="Pro residues" evidence="1">
    <location>
        <begin position="129"/>
        <end position="138"/>
    </location>
</feature>
<organism evidence="2 3">
    <name type="scientific">Humitalea rosea</name>
    <dbReference type="NCBI Taxonomy" id="990373"/>
    <lineage>
        <taxon>Bacteria</taxon>
        <taxon>Pseudomonadati</taxon>
        <taxon>Pseudomonadota</taxon>
        <taxon>Alphaproteobacteria</taxon>
        <taxon>Acetobacterales</taxon>
        <taxon>Roseomonadaceae</taxon>
        <taxon>Humitalea</taxon>
    </lineage>
</organism>
<feature type="compositionally biased region" description="Low complexity" evidence="1">
    <location>
        <begin position="40"/>
        <end position="56"/>
    </location>
</feature>
<evidence type="ECO:0000313" key="2">
    <source>
        <dbReference type="EMBL" id="PZW47055.1"/>
    </source>
</evidence>
<protein>
    <submittedName>
        <fullName evidence="2">SH3-like domain-containing protein</fullName>
    </submittedName>
</protein>
<feature type="compositionally biased region" description="Low complexity" evidence="1">
    <location>
        <begin position="1"/>
        <end position="20"/>
    </location>
</feature>
<dbReference type="Pfam" id="PF06347">
    <property type="entry name" value="SH3_4"/>
    <property type="match status" value="2"/>
</dbReference>
<dbReference type="Gene3D" id="2.30.30.40">
    <property type="entry name" value="SH3 Domains"/>
    <property type="match status" value="1"/>
</dbReference>
<dbReference type="EMBL" id="QKYU01000007">
    <property type="protein sequence ID" value="PZW47055.1"/>
    <property type="molecule type" value="Genomic_DNA"/>
</dbReference>